<dbReference type="EMBL" id="JGYK01000001">
    <property type="protein sequence ID" value="KFI40725.1"/>
    <property type="molecule type" value="Genomic_DNA"/>
</dbReference>
<organism evidence="1 2">
    <name type="scientific">Bifidobacterium actinocoloniiforme DSM 22766</name>
    <dbReference type="NCBI Taxonomy" id="1437605"/>
    <lineage>
        <taxon>Bacteria</taxon>
        <taxon>Bacillati</taxon>
        <taxon>Actinomycetota</taxon>
        <taxon>Actinomycetes</taxon>
        <taxon>Bifidobacteriales</taxon>
        <taxon>Bifidobacteriaceae</taxon>
        <taxon>Bifidobacterium</taxon>
    </lineage>
</organism>
<accession>A0A086Z2H5</accession>
<dbReference type="Proteomes" id="UP000029015">
    <property type="component" value="Unassembled WGS sequence"/>
</dbReference>
<reference evidence="1 2" key="1">
    <citation type="submission" date="2014-03" db="EMBL/GenBank/DDBJ databases">
        <title>Genomics of Bifidobacteria.</title>
        <authorList>
            <person name="Ventura M."/>
            <person name="Milani C."/>
            <person name="Lugli G.A."/>
        </authorList>
    </citation>
    <scope>NUCLEOTIDE SEQUENCE [LARGE SCALE GENOMIC DNA]</scope>
    <source>
        <strain evidence="1 2">DSM 22766</strain>
    </source>
</reference>
<proteinExistence type="predicted"/>
<protein>
    <submittedName>
        <fullName evidence="1">Uncharacterized protein</fullName>
    </submittedName>
</protein>
<dbReference type="eggNOG" id="COG0789">
    <property type="taxonomic scope" value="Bacteria"/>
</dbReference>
<dbReference type="PATRIC" id="fig|1437605.7.peg.1126"/>
<keyword evidence="2" id="KW-1185">Reference proteome</keyword>
<dbReference type="STRING" id="1437605.AB656_05460"/>
<comment type="caution">
    <text evidence="1">The sequence shown here is derived from an EMBL/GenBank/DDBJ whole genome shotgun (WGS) entry which is preliminary data.</text>
</comment>
<name>A0A086Z2H5_9BIFI</name>
<dbReference type="AlphaFoldDB" id="A0A086Z2H5"/>
<dbReference type="RefSeq" id="WP_033503958.1">
    <property type="nucleotide sequence ID" value="NZ_CP011786.1"/>
</dbReference>
<gene>
    <name evidence="1" type="ORF">BACT_1432</name>
</gene>
<dbReference type="KEGG" id="bact:AB656_05460"/>
<evidence type="ECO:0000313" key="1">
    <source>
        <dbReference type="EMBL" id="KFI40725.1"/>
    </source>
</evidence>
<evidence type="ECO:0000313" key="2">
    <source>
        <dbReference type="Proteomes" id="UP000029015"/>
    </source>
</evidence>
<sequence>MGFSIATIVEIHGRHETQCGTREQREANLDLVNREFASIAQQQADLARRTASLKTAKKELEQLLG</sequence>